<dbReference type="InterPro" id="IPR051737">
    <property type="entry name" value="L-xylulose/Carbonyl_redctase"/>
</dbReference>
<dbReference type="GO" id="GO:0050038">
    <property type="term" value="F:L-xylulose reductase (NADPH) activity"/>
    <property type="evidence" value="ECO:0007669"/>
    <property type="project" value="TreeGrafter"/>
</dbReference>
<evidence type="ECO:0000256" key="2">
    <source>
        <dbReference type="ARBA" id="ARBA00011881"/>
    </source>
</evidence>
<comment type="caution">
    <text evidence="6">The sequence shown here is derived from an EMBL/GenBank/DDBJ whole genome shotgun (WGS) entry which is preliminary data.</text>
</comment>
<reference evidence="6 7" key="1">
    <citation type="journal article" date="2018" name="Genome Biol. Evol.">
        <title>Multiple Roots of Fruiting Body Formation in Amoebozoa.</title>
        <authorList>
            <person name="Hillmann F."/>
            <person name="Forbes G."/>
            <person name="Novohradska S."/>
            <person name="Ferling I."/>
            <person name="Riege K."/>
            <person name="Groth M."/>
            <person name="Westermann M."/>
            <person name="Marz M."/>
            <person name="Spaller T."/>
            <person name="Winckler T."/>
            <person name="Schaap P."/>
            <person name="Glockner G."/>
        </authorList>
    </citation>
    <scope>NUCLEOTIDE SEQUENCE [LARGE SCALE GENOMIC DNA]</scope>
    <source>
        <strain evidence="6 7">Jena</strain>
    </source>
</reference>
<keyword evidence="3" id="KW-0521">NADP</keyword>
<dbReference type="GO" id="GO:0006006">
    <property type="term" value="P:glucose metabolic process"/>
    <property type="evidence" value="ECO:0007669"/>
    <property type="project" value="TreeGrafter"/>
</dbReference>
<dbReference type="InterPro" id="IPR036291">
    <property type="entry name" value="NAD(P)-bd_dom_sf"/>
</dbReference>
<dbReference type="Proteomes" id="UP000241769">
    <property type="component" value="Unassembled WGS sequence"/>
</dbReference>
<dbReference type="EMBL" id="MDYQ01000003">
    <property type="protein sequence ID" value="PRP89446.1"/>
    <property type="molecule type" value="Genomic_DNA"/>
</dbReference>
<organism evidence="6 7">
    <name type="scientific">Planoprotostelium fungivorum</name>
    <dbReference type="NCBI Taxonomy" id="1890364"/>
    <lineage>
        <taxon>Eukaryota</taxon>
        <taxon>Amoebozoa</taxon>
        <taxon>Evosea</taxon>
        <taxon>Variosea</taxon>
        <taxon>Cavosteliida</taxon>
        <taxon>Cavosteliaceae</taxon>
        <taxon>Planoprotostelium</taxon>
    </lineage>
</organism>
<evidence type="ECO:0000313" key="7">
    <source>
        <dbReference type="Proteomes" id="UP000241769"/>
    </source>
</evidence>
<dbReference type="AlphaFoldDB" id="A0A2P6NZR0"/>
<dbReference type="GO" id="GO:0004090">
    <property type="term" value="F:carbonyl reductase (NADPH) activity"/>
    <property type="evidence" value="ECO:0007669"/>
    <property type="project" value="TreeGrafter"/>
</dbReference>
<sequence>MQAVTQIRFDGKRALVTGAGKGIGRDVCLLLHQCGAEIVAISRSKEDLESLSKEIPCQTIAVDLENVEEVKKAVESIGQIDLLVNNAGIASLAPFLETKLEDYERVMNVNVRQVVVVSQIVAKGMVERKKGGTIVNVSSQASSVAIAEHTSYCTSKGALDQLTRMMALELGPHNVRVNAVNPTVTLTPMGEFAWSEKSKAEPMLAKIPLGRFAKPREVSNVIAFLLSDLSSMSRHPLVITLDDSAIDGICVHEDRRLRRLNARFVLVNKRRGVRQIFAQLGTGRLHSGGKSFATPHDQRRHARDTTEPPDL</sequence>
<dbReference type="InterPro" id="IPR057326">
    <property type="entry name" value="KR_dom"/>
</dbReference>
<dbReference type="Gene3D" id="3.40.50.720">
    <property type="entry name" value="NAD(P)-binding Rossmann-like Domain"/>
    <property type="match status" value="1"/>
</dbReference>
<feature type="domain" description="Ketoreductase" evidence="5">
    <location>
        <begin position="12"/>
        <end position="183"/>
    </location>
</feature>
<comment type="subunit">
    <text evidence="2">Homotetramer.</text>
</comment>
<dbReference type="InterPro" id="IPR020904">
    <property type="entry name" value="Sc_DH/Rdtase_CS"/>
</dbReference>
<dbReference type="GO" id="GO:0005997">
    <property type="term" value="P:xylulose metabolic process"/>
    <property type="evidence" value="ECO:0007669"/>
    <property type="project" value="TreeGrafter"/>
</dbReference>
<evidence type="ECO:0000256" key="4">
    <source>
        <dbReference type="SAM" id="MobiDB-lite"/>
    </source>
</evidence>
<dbReference type="InterPro" id="IPR002347">
    <property type="entry name" value="SDR_fam"/>
</dbReference>
<dbReference type="PRINTS" id="PR00081">
    <property type="entry name" value="GDHRDH"/>
</dbReference>
<dbReference type="InParanoid" id="A0A2P6NZR0"/>
<name>A0A2P6NZR0_9EUKA</name>
<dbReference type="STRING" id="1890364.A0A2P6NZR0"/>
<dbReference type="PROSITE" id="PS00061">
    <property type="entry name" value="ADH_SHORT"/>
    <property type="match status" value="1"/>
</dbReference>
<proteinExistence type="inferred from homology"/>
<dbReference type="OrthoDB" id="15140at2759"/>
<dbReference type="SUPFAM" id="SSF51735">
    <property type="entry name" value="NAD(P)-binding Rossmann-fold domains"/>
    <property type="match status" value="1"/>
</dbReference>
<comment type="similarity">
    <text evidence="1">Belongs to the short-chain dehydrogenases/reductases (SDR) family.</text>
</comment>
<evidence type="ECO:0000256" key="3">
    <source>
        <dbReference type="ARBA" id="ARBA00022857"/>
    </source>
</evidence>
<dbReference type="PRINTS" id="PR00080">
    <property type="entry name" value="SDRFAMILY"/>
</dbReference>
<dbReference type="PANTHER" id="PTHR44252">
    <property type="entry name" value="D-ERYTHRULOSE REDUCTASE"/>
    <property type="match status" value="1"/>
</dbReference>
<evidence type="ECO:0000259" key="5">
    <source>
        <dbReference type="SMART" id="SM00822"/>
    </source>
</evidence>
<dbReference type="PANTHER" id="PTHR44252:SF3">
    <property type="entry name" value="D-ERYTHRULOSE REDUCTASE-RELATED"/>
    <property type="match status" value="1"/>
</dbReference>
<evidence type="ECO:0000313" key="6">
    <source>
        <dbReference type="EMBL" id="PRP89446.1"/>
    </source>
</evidence>
<accession>A0A2P6NZR0</accession>
<protein>
    <submittedName>
        <fullName evidence="6">Diacetyl/L-xylulose reductase</fullName>
    </submittedName>
</protein>
<feature type="region of interest" description="Disordered" evidence="4">
    <location>
        <begin position="287"/>
        <end position="311"/>
    </location>
</feature>
<dbReference type="SMART" id="SM00822">
    <property type="entry name" value="PKS_KR"/>
    <property type="match status" value="1"/>
</dbReference>
<gene>
    <name evidence="6" type="ORF">PROFUN_01309</name>
</gene>
<keyword evidence="7" id="KW-1185">Reference proteome</keyword>
<dbReference type="Pfam" id="PF13561">
    <property type="entry name" value="adh_short_C2"/>
    <property type="match status" value="1"/>
</dbReference>
<dbReference type="FunFam" id="3.40.50.720:FF:000084">
    <property type="entry name" value="Short-chain dehydrogenase reductase"/>
    <property type="match status" value="1"/>
</dbReference>
<evidence type="ECO:0000256" key="1">
    <source>
        <dbReference type="ARBA" id="ARBA00006484"/>
    </source>
</evidence>